<dbReference type="AlphaFoldDB" id="A0A2A5B5B6"/>
<accession>A0A2A5B5B6</accession>
<reference evidence="3" key="1">
    <citation type="submission" date="2017-08" db="EMBL/GenBank/DDBJ databases">
        <title>A dynamic microbial community with high functional redundancy inhabits the cold, oxic subseafloor aquifer.</title>
        <authorList>
            <person name="Tully B.J."/>
            <person name="Wheat C.G."/>
            <person name="Glazer B.T."/>
            <person name="Huber J.A."/>
        </authorList>
    </citation>
    <scope>NUCLEOTIDE SEQUENCE [LARGE SCALE GENOMIC DNA]</scope>
</reference>
<evidence type="ECO:0008006" key="4">
    <source>
        <dbReference type="Google" id="ProtNLM"/>
    </source>
</evidence>
<proteinExistence type="predicted"/>
<evidence type="ECO:0000313" key="2">
    <source>
        <dbReference type="EMBL" id="PCJ26236.1"/>
    </source>
</evidence>
<keyword evidence="1" id="KW-0472">Membrane</keyword>
<name>A0A2A5B5B6_9GAMM</name>
<sequence>MKAAKIGLIVLVVYVGIVVAFESLLGFFQPANQSTLVITAISDQGESNDRVVARLESGGQMYVAANHWPRAWYRQVLANPNVQVTLAEEGGAAVTGDYLAVPVQGAEHDKVNNDNSLGLMFRLLTGFPPRYFVRLEPR</sequence>
<dbReference type="EMBL" id="NVVJ01000012">
    <property type="protein sequence ID" value="PCJ26236.1"/>
    <property type="molecule type" value="Genomic_DNA"/>
</dbReference>
<keyword evidence="1" id="KW-1133">Transmembrane helix</keyword>
<keyword evidence="1" id="KW-0812">Transmembrane</keyword>
<evidence type="ECO:0000313" key="3">
    <source>
        <dbReference type="Proteomes" id="UP000218327"/>
    </source>
</evidence>
<feature type="transmembrane region" description="Helical" evidence="1">
    <location>
        <begin position="6"/>
        <end position="28"/>
    </location>
</feature>
<dbReference type="Gene3D" id="2.30.110.10">
    <property type="entry name" value="Electron Transport, Fmn-binding Protein, Chain A"/>
    <property type="match status" value="1"/>
</dbReference>
<dbReference type="InterPro" id="IPR012349">
    <property type="entry name" value="Split_barrel_FMN-bd"/>
</dbReference>
<comment type="caution">
    <text evidence="2">The sequence shown here is derived from an EMBL/GenBank/DDBJ whole genome shotgun (WGS) entry which is preliminary data.</text>
</comment>
<dbReference type="Proteomes" id="UP000218327">
    <property type="component" value="Unassembled WGS sequence"/>
</dbReference>
<protein>
    <recommendedName>
        <fullName evidence="4">Nitroreductase family deazaflavin-dependent oxidoreductase</fullName>
    </recommendedName>
</protein>
<gene>
    <name evidence="2" type="ORF">COA96_05705</name>
</gene>
<evidence type="ECO:0000256" key="1">
    <source>
        <dbReference type="SAM" id="Phobius"/>
    </source>
</evidence>
<organism evidence="2 3">
    <name type="scientific">SAR86 cluster bacterium</name>
    <dbReference type="NCBI Taxonomy" id="2030880"/>
    <lineage>
        <taxon>Bacteria</taxon>
        <taxon>Pseudomonadati</taxon>
        <taxon>Pseudomonadota</taxon>
        <taxon>Gammaproteobacteria</taxon>
        <taxon>SAR86 cluster</taxon>
    </lineage>
</organism>